<organism evidence="7 8">
    <name type="scientific">Oopsacas minuta</name>
    <dbReference type="NCBI Taxonomy" id="111878"/>
    <lineage>
        <taxon>Eukaryota</taxon>
        <taxon>Metazoa</taxon>
        <taxon>Porifera</taxon>
        <taxon>Hexactinellida</taxon>
        <taxon>Hexasterophora</taxon>
        <taxon>Lyssacinosida</taxon>
        <taxon>Leucopsacidae</taxon>
        <taxon>Oopsacas</taxon>
    </lineage>
</organism>
<dbReference type="GO" id="GO:0051793">
    <property type="term" value="P:medium-chain fatty acid catabolic process"/>
    <property type="evidence" value="ECO:0007669"/>
    <property type="project" value="TreeGrafter"/>
</dbReference>
<accession>A0AAV7KJ11</accession>
<evidence type="ECO:0000256" key="4">
    <source>
        <dbReference type="PIRSR" id="PIRSR005211-1"/>
    </source>
</evidence>
<keyword evidence="5" id="KW-1133">Transmembrane helix</keyword>
<evidence type="ECO:0000313" key="7">
    <source>
        <dbReference type="EMBL" id="KAI6661018.1"/>
    </source>
</evidence>
<keyword evidence="5" id="KW-0812">Transmembrane</keyword>
<feature type="active site" description="Charge relay system" evidence="4">
    <location>
        <position position="187"/>
    </location>
</feature>
<sequence length="377" mass="42678">MVFTVFTTLSLISIGIYLIYYKSKSCKPKVFAKPNSNFSNYIASTCPILNARYFPTWWTPCGHGTTIGRHFFQSRLFLKYKIEELFTKDGRNFITDWYPEPSQNSDYILVIIPGITANSQTPYTEHLCASASKLNLQVVVCNHRGSRDEKVVGEKINCATETQPLIALLDCLKERYPSSKIIALGVSLGGMILTKYLSDAGVNSKVSYGIAVCMPWDCFQTQISLEKSFISRKVYNDKLSGNLRKFTRVNIDNITKATGIRQQDIELMKTISIFDSKVVVPMYGYKSLEEYYMDASPAGRVDRIAIPFISLNTRDDPFVPWRSIPIQEFERNSNSMLLLTEAGGHVGFIEGTIPREGYYLSRLLSEVFQSLIAHSKE</sequence>
<dbReference type="AlphaFoldDB" id="A0AAV7KJ11"/>
<dbReference type="Proteomes" id="UP001165289">
    <property type="component" value="Unassembled WGS sequence"/>
</dbReference>
<feature type="active site" description="Charge relay system" evidence="4">
    <location>
        <position position="316"/>
    </location>
</feature>
<feature type="transmembrane region" description="Helical" evidence="5">
    <location>
        <begin position="6"/>
        <end position="23"/>
    </location>
</feature>
<name>A0AAV7KJ11_9METZ</name>
<keyword evidence="2" id="KW-0719">Serine esterase</keyword>
<evidence type="ECO:0000259" key="6">
    <source>
        <dbReference type="Pfam" id="PF00561"/>
    </source>
</evidence>
<dbReference type="GO" id="GO:0008126">
    <property type="term" value="F:acetylesterase activity"/>
    <property type="evidence" value="ECO:0007669"/>
    <property type="project" value="TreeGrafter"/>
</dbReference>
<dbReference type="PANTHER" id="PTHR10794">
    <property type="entry name" value="ABHYDROLASE DOMAIN-CONTAINING PROTEIN"/>
    <property type="match status" value="1"/>
</dbReference>
<dbReference type="EMBL" id="JAKMXF010000022">
    <property type="protein sequence ID" value="KAI6661018.1"/>
    <property type="molecule type" value="Genomic_DNA"/>
</dbReference>
<reference evidence="7 8" key="1">
    <citation type="journal article" date="2023" name="BMC Biol.">
        <title>The compact genome of the sponge Oopsacas minuta (Hexactinellida) is lacking key metazoan core genes.</title>
        <authorList>
            <person name="Santini S."/>
            <person name="Schenkelaars Q."/>
            <person name="Jourda C."/>
            <person name="Duchesne M."/>
            <person name="Belahbib H."/>
            <person name="Rocher C."/>
            <person name="Selva M."/>
            <person name="Riesgo A."/>
            <person name="Vervoort M."/>
            <person name="Leys S.P."/>
            <person name="Kodjabachian L."/>
            <person name="Le Bivic A."/>
            <person name="Borchiellini C."/>
            <person name="Claverie J.M."/>
            <person name="Renard E."/>
        </authorList>
    </citation>
    <scope>NUCLEOTIDE SEQUENCE [LARGE SCALE GENOMIC DNA]</scope>
    <source>
        <strain evidence="7">SPO-2</strain>
    </source>
</reference>
<dbReference type="InterPro" id="IPR012020">
    <property type="entry name" value="ABHD4"/>
</dbReference>
<keyword evidence="8" id="KW-1185">Reference proteome</keyword>
<dbReference type="PIRSF" id="PIRSF005211">
    <property type="entry name" value="Ab_hydro_YheT"/>
    <property type="match status" value="1"/>
</dbReference>
<dbReference type="Gene3D" id="3.40.50.1820">
    <property type="entry name" value="alpha/beta hydrolase"/>
    <property type="match status" value="1"/>
</dbReference>
<keyword evidence="3" id="KW-0378">Hydrolase</keyword>
<feature type="domain" description="AB hydrolase-1" evidence="6">
    <location>
        <begin position="108"/>
        <end position="351"/>
    </location>
</feature>
<dbReference type="InterPro" id="IPR029058">
    <property type="entry name" value="AB_hydrolase_fold"/>
</dbReference>
<evidence type="ECO:0000256" key="5">
    <source>
        <dbReference type="SAM" id="Phobius"/>
    </source>
</evidence>
<keyword evidence="5" id="KW-0472">Membrane</keyword>
<proteinExistence type="inferred from homology"/>
<gene>
    <name evidence="7" type="ORF">LOD99_13741</name>
</gene>
<dbReference type="InterPro" id="IPR000073">
    <property type="entry name" value="AB_hydrolase_1"/>
</dbReference>
<dbReference type="GO" id="GO:0047372">
    <property type="term" value="F:monoacylglycerol lipase activity"/>
    <property type="evidence" value="ECO:0007669"/>
    <property type="project" value="TreeGrafter"/>
</dbReference>
<evidence type="ECO:0000256" key="3">
    <source>
        <dbReference type="ARBA" id="ARBA00022801"/>
    </source>
</evidence>
<protein>
    <submittedName>
        <fullName evidence="7">Abhydrolase domain-containing protein 1 isoform X2</fullName>
    </submittedName>
</protein>
<comment type="caution">
    <text evidence="7">The sequence shown here is derived from an EMBL/GenBank/DDBJ whole genome shotgun (WGS) entry which is preliminary data.</text>
</comment>
<dbReference type="SUPFAM" id="SSF53474">
    <property type="entry name" value="alpha/beta-Hydrolases"/>
    <property type="match status" value="1"/>
</dbReference>
<dbReference type="InterPro" id="IPR050960">
    <property type="entry name" value="AB_hydrolase_4_sf"/>
</dbReference>
<dbReference type="InterPro" id="IPR000952">
    <property type="entry name" value="AB_hydrolase_4_CS"/>
</dbReference>
<feature type="active site" description="Charge relay system" evidence="4">
    <location>
        <position position="345"/>
    </location>
</feature>
<dbReference type="Pfam" id="PF00561">
    <property type="entry name" value="Abhydrolase_1"/>
    <property type="match status" value="1"/>
</dbReference>
<dbReference type="PANTHER" id="PTHR10794:SF63">
    <property type="entry name" value="ALPHA_BETA HYDROLASE 1, ISOFORM A"/>
    <property type="match status" value="1"/>
</dbReference>
<dbReference type="PROSITE" id="PS01133">
    <property type="entry name" value="UPF0017"/>
    <property type="match status" value="1"/>
</dbReference>
<evidence type="ECO:0000256" key="2">
    <source>
        <dbReference type="ARBA" id="ARBA00022487"/>
    </source>
</evidence>
<evidence type="ECO:0000313" key="8">
    <source>
        <dbReference type="Proteomes" id="UP001165289"/>
    </source>
</evidence>
<evidence type="ECO:0000256" key="1">
    <source>
        <dbReference type="ARBA" id="ARBA00010884"/>
    </source>
</evidence>
<comment type="similarity">
    <text evidence="1">Belongs to the AB hydrolase superfamily. AB hydrolase 4 family.</text>
</comment>
<dbReference type="GO" id="GO:0051792">
    <property type="term" value="P:medium-chain fatty acid biosynthetic process"/>
    <property type="evidence" value="ECO:0007669"/>
    <property type="project" value="TreeGrafter"/>
</dbReference>